<feature type="compositionally biased region" description="Acidic residues" evidence="1">
    <location>
        <begin position="1"/>
        <end position="12"/>
    </location>
</feature>
<dbReference type="EMBL" id="KB303461">
    <property type="protein sequence ID" value="ELU03079.1"/>
    <property type="molecule type" value="Genomic_DNA"/>
</dbReference>
<sequence length="386" mass="43541">EDDLDALIENEQEQSPTSDELTPDKDSIPLNEEDDDIDAVIEQEQTEQTGSTTPSDQDTDPLPKQDDLNAALKLNMATLHEQDDDLRTQENRQLSEVKAEALEETVQPDIQRLAQQDLAERRDKLQLFDEESAKSILHLSKPSLKPTGPRTDVQPPAHTTIQRYKMIQKSEGRNDAAQLVLYVEGSTSNSESVRKFTDQFSERLEASLTAHIKEHESLKGISDSTVINMIYAALSSPGESSLEQAADFRIFLGINNSYWILNRRDSGDMRTLCIPHENPEVREIHADNTDPTIAANLAKAIYKSDQVEKEQLEQTKRLPAISKLPPFEDGGYYLLMERTALNELMTEQDILKFIKDRKGQDPQTVSNELKQELTGRCQGIPDDGRQ</sequence>
<name>R7UAR9_CAPTE</name>
<protein>
    <submittedName>
        <fullName evidence="2 3">Uncharacterized protein</fullName>
    </submittedName>
</protein>
<feature type="region of interest" description="Disordered" evidence="1">
    <location>
        <begin position="358"/>
        <end position="386"/>
    </location>
</feature>
<reference evidence="3" key="3">
    <citation type="submission" date="2015-06" db="UniProtKB">
        <authorList>
            <consortium name="EnsemblMetazoa"/>
        </authorList>
    </citation>
    <scope>IDENTIFICATION</scope>
</reference>
<feature type="non-terminal residue" evidence="2">
    <location>
        <position position="1"/>
    </location>
</feature>
<reference evidence="2 4" key="2">
    <citation type="journal article" date="2013" name="Nature">
        <title>Insights into bilaterian evolution from three spiralian genomes.</title>
        <authorList>
            <person name="Simakov O."/>
            <person name="Marletaz F."/>
            <person name="Cho S.J."/>
            <person name="Edsinger-Gonzales E."/>
            <person name="Havlak P."/>
            <person name="Hellsten U."/>
            <person name="Kuo D.H."/>
            <person name="Larsson T."/>
            <person name="Lv J."/>
            <person name="Arendt D."/>
            <person name="Savage R."/>
            <person name="Osoegawa K."/>
            <person name="de Jong P."/>
            <person name="Grimwood J."/>
            <person name="Chapman J.A."/>
            <person name="Shapiro H."/>
            <person name="Aerts A."/>
            <person name="Otillar R.P."/>
            <person name="Terry A.Y."/>
            <person name="Boore J.L."/>
            <person name="Grigoriev I.V."/>
            <person name="Lindberg D.R."/>
            <person name="Seaver E.C."/>
            <person name="Weisblat D.A."/>
            <person name="Putnam N.H."/>
            <person name="Rokhsar D.S."/>
        </authorList>
    </citation>
    <scope>NUCLEOTIDE SEQUENCE</scope>
    <source>
        <strain evidence="2 4">I ESC-2004</strain>
    </source>
</reference>
<evidence type="ECO:0000313" key="4">
    <source>
        <dbReference type="Proteomes" id="UP000014760"/>
    </source>
</evidence>
<dbReference type="Proteomes" id="UP000014760">
    <property type="component" value="Unassembled WGS sequence"/>
</dbReference>
<dbReference type="EnsemblMetazoa" id="CapteT185336">
    <property type="protein sequence ID" value="CapteP185336"/>
    <property type="gene ID" value="CapteG185336"/>
</dbReference>
<feature type="compositionally biased region" description="Acidic residues" evidence="1">
    <location>
        <begin position="31"/>
        <end position="45"/>
    </location>
</feature>
<evidence type="ECO:0000256" key="1">
    <source>
        <dbReference type="SAM" id="MobiDB-lite"/>
    </source>
</evidence>
<dbReference type="EMBL" id="AMQN01045660">
    <property type="status" value="NOT_ANNOTATED_CDS"/>
    <property type="molecule type" value="Genomic_DNA"/>
</dbReference>
<feature type="region of interest" description="Disordered" evidence="1">
    <location>
        <begin position="1"/>
        <end position="69"/>
    </location>
</feature>
<organism evidence="2">
    <name type="scientific">Capitella teleta</name>
    <name type="common">Polychaete worm</name>
    <dbReference type="NCBI Taxonomy" id="283909"/>
    <lineage>
        <taxon>Eukaryota</taxon>
        <taxon>Metazoa</taxon>
        <taxon>Spiralia</taxon>
        <taxon>Lophotrochozoa</taxon>
        <taxon>Annelida</taxon>
        <taxon>Polychaeta</taxon>
        <taxon>Sedentaria</taxon>
        <taxon>Scolecida</taxon>
        <taxon>Capitellidae</taxon>
        <taxon>Capitella</taxon>
    </lineage>
</organism>
<accession>R7UAR9</accession>
<feature type="non-terminal residue" evidence="2">
    <location>
        <position position="386"/>
    </location>
</feature>
<reference evidence="4" key="1">
    <citation type="submission" date="2012-12" db="EMBL/GenBank/DDBJ databases">
        <authorList>
            <person name="Hellsten U."/>
            <person name="Grimwood J."/>
            <person name="Chapman J.A."/>
            <person name="Shapiro H."/>
            <person name="Aerts A."/>
            <person name="Otillar R.P."/>
            <person name="Terry A.Y."/>
            <person name="Boore J.L."/>
            <person name="Simakov O."/>
            <person name="Marletaz F."/>
            <person name="Cho S.-J."/>
            <person name="Edsinger-Gonzales E."/>
            <person name="Havlak P."/>
            <person name="Kuo D.-H."/>
            <person name="Larsson T."/>
            <person name="Lv J."/>
            <person name="Arendt D."/>
            <person name="Savage R."/>
            <person name="Osoegawa K."/>
            <person name="de Jong P."/>
            <person name="Lindberg D.R."/>
            <person name="Seaver E.C."/>
            <person name="Weisblat D.A."/>
            <person name="Putnam N.H."/>
            <person name="Grigoriev I.V."/>
            <person name="Rokhsar D.S."/>
        </authorList>
    </citation>
    <scope>NUCLEOTIDE SEQUENCE</scope>
    <source>
        <strain evidence="4">I ESC-2004</strain>
    </source>
</reference>
<dbReference type="HOGENOM" id="CLU_716827_0_0_1"/>
<keyword evidence="4" id="KW-1185">Reference proteome</keyword>
<proteinExistence type="predicted"/>
<evidence type="ECO:0000313" key="2">
    <source>
        <dbReference type="EMBL" id="ELU03079.1"/>
    </source>
</evidence>
<dbReference type="AlphaFoldDB" id="R7UAR9"/>
<gene>
    <name evidence="2" type="ORF">CAPTEDRAFT_185336</name>
</gene>
<evidence type="ECO:0000313" key="3">
    <source>
        <dbReference type="EnsemblMetazoa" id="CapteP185336"/>
    </source>
</evidence>